<dbReference type="Proteomes" id="UP001149009">
    <property type="component" value="Unassembled WGS sequence"/>
</dbReference>
<dbReference type="AlphaFoldDB" id="A0A9X2XCA4"/>
<proteinExistence type="predicted"/>
<evidence type="ECO:0000313" key="1">
    <source>
        <dbReference type="EMBL" id="MCT8992201.1"/>
    </source>
</evidence>
<comment type="caution">
    <text evidence="1">The sequence shown here is derived from an EMBL/GenBank/DDBJ whole genome shotgun (WGS) entry which is preliminary data.</text>
</comment>
<protein>
    <submittedName>
        <fullName evidence="1">Uncharacterized protein</fullName>
    </submittedName>
</protein>
<name>A0A9X2XCA4_9HYPH</name>
<accession>A0A9X2XCA4</accession>
<sequence>MAIDWIGPMRSAVLTFTGRGIDDTILLETTPEVKVSRRWIFRDITASSFRWTNEEFIDGRWRIVQTFDATRA</sequence>
<reference evidence="1" key="1">
    <citation type="submission" date="2022-08" db="EMBL/GenBank/DDBJ databases">
        <title>Chelativorans sichuanense sp. nov., a paraffin oil-degrading bacterium isolated from a mixture of oil-based drill cuttings and paddy soil.</title>
        <authorList>
            <person name="Yu J."/>
            <person name="Liu H."/>
            <person name="Chen Q."/>
        </authorList>
    </citation>
    <scope>NUCLEOTIDE SEQUENCE</scope>
    <source>
        <strain evidence="1">SCAU 2101</strain>
    </source>
</reference>
<evidence type="ECO:0000313" key="2">
    <source>
        <dbReference type="Proteomes" id="UP001149009"/>
    </source>
</evidence>
<dbReference type="RefSeq" id="WP_261517153.1">
    <property type="nucleotide sequence ID" value="NZ_JAODNV010000029.1"/>
</dbReference>
<gene>
    <name evidence="1" type="ORF">NYR54_18240</name>
</gene>
<dbReference type="EMBL" id="JAODNV010000029">
    <property type="protein sequence ID" value="MCT8992201.1"/>
    <property type="molecule type" value="Genomic_DNA"/>
</dbReference>
<keyword evidence="2" id="KW-1185">Reference proteome</keyword>
<organism evidence="1 2">
    <name type="scientific">Chelativorans petroleitrophicus</name>
    <dbReference type="NCBI Taxonomy" id="2975484"/>
    <lineage>
        <taxon>Bacteria</taxon>
        <taxon>Pseudomonadati</taxon>
        <taxon>Pseudomonadota</taxon>
        <taxon>Alphaproteobacteria</taxon>
        <taxon>Hyphomicrobiales</taxon>
        <taxon>Phyllobacteriaceae</taxon>
        <taxon>Chelativorans</taxon>
    </lineage>
</organism>